<keyword evidence="1" id="KW-0812">Transmembrane</keyword>
<feature type="chain" id="PRO_5035725508" evidence="2">
    <location>
        <begin position="20"/>
        <end position="208"/>
    </location>
</feature>
<accession>A0A8S1BXD1</accession>
<keyword evidence="2" id="KW-0732">Signal</keyword>
<proteinExistence type="predicted"/>
<comment type="caution">
    <text evidence="3">The sequence shown here is derived from an EMBL/GenBank/DDBJ whole genome shotgun (WGS) entry which is preliminary data.</text>
</comment>
<gene>
    <name evidence="3" type="ORF">CLODIP_2_CD15812</name>
</gene>
<feature type="transmembrane region" description="Helical" evidence="1">
    <location>
        <begin position="84"/>
        <end position="110"/>
    </location>
</feature>
<protein>
    <submittedName>
        <fullName evidence="3">Uncharacterized protein</fullName>
    </submittedName>
</protein>
<keyword evidence="4" id="KW-1185">Reference proteome</keyword>
<sequence length="208" mass="23636">MKTWLLFAVAAAAATSVDCAKLDNFMMKLPPADHLTKRFISSKYEVAESKGRFFNLLLWPLKRVWRTFVVRQVVPALLGAKVAVLWPTLFVLVGLFESALAGLLFFYFLFSSAVSLPTASPKIDLVSPLKPQPPLAQYWWYEQPTAEPYRTISQEDVELMESTQGSSFLQNETKYESSTNFVEEKSTDSWAFKTNDNPQVTYYSAYTN</sequence>
<name>A0A8S1BXD1_9INSE</name>
<evidence type="ECO:0000313" key="4">
    <source>
        <dbReference type="Proteomes" id="UP000494165"/>
    </source>
</evidence>
<evidence type="ECO:0000256" key="1">
    <source>
        <dbReference type="SAM" id="Phobius"/>
    </source>
</evidence>
<keyword evidence="1" id="KW-0472">Membrane</keyword>
<keyword evidence="1" id="KW-1133">Transmembrane helix</keyword>
<organism evidence="3 4">
    <name type="scientific">Cloeon dipterum</name>
    <dbReference type="NCBI Taxonomy" id="197152"/>
    <lineage>
        <taxon>Eukaryota</taxon>
        <taxon>Metazoa</taxon>
        <taxon>Ecdysozoa</taxon>
        <taxon>Arthropoda</taxon>
        <taxon>Hexapoda</taxon>
        <taxon>Insecta</taxon>
        <taxon>Pterygota</taxon>
        <taxon>Palaeoptera</taxon>
        <taxon>Ephemeroptera</taxon>
        <taxon>Pisciforma</taxon>
        <taxon>Baetidae</taxon>
        <taxon>Cloeon</taxon>
    </lineage>
</organism>
<feature type="signal peptide" evidence="2">
    <location>
        <begin position="1"/>
        <end position="19"/>
    </location>
</feature>
<dbReference type="EMBL" id="CADEPI010000006">
    <property type="protein sequence ID" value="CAB3361398.1"/>
    <property type="molecule type" value="Genomic_DNA"/>
</dbReference>
<dbReference type="Proteomes" id="UP000494165">
    <property type="component" value="Unassembled WGS sequence"/>
</dbReference>
<dbReference type="AlphaFoldDB" id="A0A8S1BXD1"/>
<evidence type="ECO:0000313" key="3">
    <source>
        <dbReference type="EMBL" id="CAB3361398.1"/>
    </source>
</evidence>
<reference evidence="3 4" key="1">
    <citation type="submission" date="2020-04" db="EMBL/GenBank/DDBJ databases">
        <authorList>
            <person name="Alioto T."/>
            <person name="Alioto T."/>
            <person name="Gomez Garrido J."/>
        </authorList>
    </citation>
    <scope>NUCLEOTIDE SEQUENCE [LARGE SCALE GENOMIC DNA]</scope>
</reference>
<evidence type="ECO:0000256" key="2">
    <source>
        <dbReference type="SAM" id="SignalP"/>
    </source>
</evidence>